<feature type="transmembrane region" description="Helical" evidence="1">
    <location>
        <begin position="188"/>
        <end position="211"/>
    </location>
</feature>
<keyword evidence="1" id="KW-0812">Transmembrane</keyword>
<feature type="transmembrane region" description="Helical" evidence="1">
    <location>
        <begin position="78"/>
        <end position="98"/>
    </location>
</feature>
<gene>
    <name evidence="2" type="ORF">ATZ33_17160</name>
    <name evidence="3" type="ORF">RV15_GL002123</name>
</gene>
<dbReference type="KEGG" id="ess:ATZ33_17160"/>
<dbReference type="Proteomes" id="UP000065511">
    <property type="component" value="Chromosome"/>
</dbReference>
<dbReference type="AlphaFoldDB" id="A0A0S3KFI3"/>
<dbReference type="Proteomes" id="UP000183039">
    <property type="component" value="Unassembled WGS sequence"/>
</dbReference>
<keyword evidence="4" id="KW-1185">Reference proteome</keyword>
<reference evidence="2 4" key="2">
    <citation type="submission" date="2015-12" db="EMBL/GenBank/DDBJ databases">
        <authorList>
            <person name="Lauer A."/>
            <person name="Humrighouse B."/>
            <person name="Loparev V."/>
            <person name="Shewmaker P.L."/>
            <person name="Whitney A.M."/>
            <person name="McLaughlin R.W."/>
        </authorList>
    </citation>
    <scope>NUCLEOTIDE SEQUENCE [LARGE SCALE GENOMIC DNA]</scope>
    <source>
        <strain evidence="2 4">LMG 23085</strain>
    </source>
</reference>
<feature type="transmembrane region" description="Helical" evidence="1">
    <location>
        <begin position="110"/>
        <end position="133"/>
    </location>
</feature>
<keyword evidence="1" id="KW-1133">Transmembrane helix</keyword>
<proteinExistence type="predicted"/>
<keyword evidence="1" id="KW-0472">Membrane</keyword>
<dbReference type="InterPro" id="IPR049713">
    <property type="entry name" value="Pr6Pr-like"/>
</dbReference>
<organism evidence="3 5">
    <name type="scientific">Enterococcus silesiacus</name>
    <dbReference type="NCBI Taxonomy" id="332949"/>
    <lineage>
        <taxon>Bacteria</taxon>
        <taxon>Bacillati</taxon>
        <taxon>Bacillota</taxon>
        <taxon>Bacilli</taxon>
        <taxon>Lactobacillales</taxon>
        <taxon>Enterococcaceae</taxon>
        <taxon>Enterococcus</taxon>
    </lineage>
</organism>
<feature type="transmembrane region" description="Helical" evidence="1">
    <location>
        <begin position="145"/>
        <end position="168"/>
    </location>
</feature>
<name>A0A0S3KFI3_9ENTE</name>
<evidence type="ECO:0000313" key="5">
    <source>
        <dbReference type="Proteomes" id="UP000183039"/>
    </source>
</evidence>
<feature type="transmembrane region" description="Helical" evidence="1">
    <location>
        <begin position="36"/>
        <end position="57"/>
    </location>
</feature>
<dbReference type="OrthoDB" id="2339644at2"/>
<dbReference type="EMBL" id="JXLC01000003">
    <property type="protein sequence ID" value="OJG92989.1"/>
    <property type="molecule type" value="Genomic_DNA"/>
</dbReference>
<sequence length="225" mass="26207">MKQKIITISRFILALLITLGLLERLGIFNGEIDLTMFVYYTNLSNVLVLIVSGYTAYKMLQAIIKNENFSMSSRLEKLRIATTVIIVITGLVYHFVLYPQYRSEDPYYNWFTFYNIISHYVAPIAMFVDWLFFDQKIKLNVSDPIKWLSIPIIYIGYALIYGLVGPIIPKIGTSYVYFFFDIDKKGITGVFSWVVILLIFFLVLNYLIYFLNNSLAKRQQSSKKV</sequence>
<dbReference type="RefSeq" id="WP_071876550.1">
    <property type="nucleotide sequence ID" value="NZ_JXLC01000003.1"/>
</dbReference>
<evidence type="ECO:0000256" key="1">
    <source>
        <dbReference type="SAM" id="Phobius"/>
    </source>
</evidence>
<reference evidence="3 5" key="1">
    <citation type="submission" date="2014-12" db="EMBL/GenBank/DDBJ databases">
        <title>Draft genome sequences of 29 type strains of Enterococci.</title>
        <authorList>
            <person name="Zhong Z."/>
            <person name="Sun Z."/>
            <person name="Liu W."/>
            <person name="Zhang W."/>
            <person name="Zhang H."/>
        </authorList>
    </citation>
    <scope>NUCLEOTIDE SEQUENCE [LARGE SCALE GENOMIC DNA]</scope>
    <source>
        <strain evidence="3 5">DSM 22801</strain>
    </source>
</reference>
<evidence type="ECO:0000313" key="2">
    <source>
        <dbReference type="EMBL" id="ALS03045.1"/>
    </source>
</evidence>
<accession>A0A0S3KFI3</accession>
<evidence type="ECO:0000313" key="3">
    <source>
        <dbReference type="EMBL" id="OJG92989.1"/>
    </source>
</evidence>
<evidence type="ECO:0000313" key="4">
    <source>
        <dbReference type="Proteomes" id="UP000065511"/>
    </source>
</evidence>
<dbReference type="EMBL" id="CP013614">
    <property type="protein sequence ID" value="ALS03045.1"/>
    <property type="molecule type" value="Genomic_DNA"/>
</dbReference>
<protein>
    <recommendedName>
        <fullName evidence="6">Pr6Pr family membrane protein</fullName>
    </recommendedName>
</protein>
<evidence type="ECO:0008006" key="6">
    <source>
        <dbReference type="Google" id="ProtNLM"/>
    </source>
</evidence>
<dbReference type="NCBIfam" id="NF038065">
    <property type="entry name" value="Pr6Pr"/>
    <property type="match status" value="1"/>
</dbReference>